<evidence type="ECO:0000313" key="3">
    <source>
        <dbReference type="Proteomes" id="UP000027456"/>
    </source>
</evidence>
<name>A0A074RUJ5_9AGAM</name>
<evidence type="ECO:0000256" key="1">
    <source>
        <dbReference type="SAM" id="MobiDB-lite"/>
    </source>
</evidence>
<accession>A0A074RUJ5</accession>
<dbReference type="EMBL" id="AZST01000422">
    <property type="protein sequence ID" value="KEP49005.1"/>
    <property type="molecule type" value="Genomic_DNA"/>
</dbReference>
<organism evidence="2 3">
    <name type="scientific">Rhizoctonia solani 123E</name>
    <dbReference type="NCBI Taxonomy" id="1423351"/>
    <lineage>
        <taxon>Eukaryota</taxon>
        <taxon>Fungi</taxon>
        <taxon>Dikarya</taxon>
        <taxon>Basidiomycota</taxon>
        <taxon>Agaricomycotina</taxon>
        <taxon>Agaricomycetes</taxon>
        <taxon>Cantharellales</taxon>
        <taxon>Ceratobasidiaceae</taxon>
        <taxon>Rhizoctonia</taxon>
    </lineage>
</organism>
<feature type="compositionally biased region" description="Basic residues" evidence="1">
    <location>
        <begin position="20"/>
        <end position="32"/>
    </location>
</feature>
<keyword evidence="3" id="KW-1185">Reference proteome</keyword>
<feature type="compositionally biased region" description="Low complexity" evidence="1">
    <location>
        <begin position="9"/>
        <end position="19"/>
    </location>
</feature>
<reference evidence="2 3" key="1">
    <citation type="submission" date="2013-12" db="EMBL/GenBank/DDBJ databases">
        <authorList>
            <person name="Cubeta M."/>
            <person name="Pakala S."/>
            <person name="Fedorova N."/>
            <person name="Thomas E."/>
            <person name="Dean R."/>
            <person name="Jabaji S."/>
            <person name="Neate S."/>
            <person name="Toda T."/>
            <person name="Tavantzis S."/>
            <person name="Vilgalys R."/>
            <person name="Bharathan N."/>
            <person name="Pakala S."/>
            <person name="Losada L.S."/>
            <person name="Zafar N."/>
            <person name="Nierman W."/>
        </authorList>
    </citation>
    <scope>NUCLEOTIDE SEQUENCE [LARGE SCALE GENOMIC DNA]</scope>
    <source>
        <strain evidence="2 3">123E</strain>
    </source>
</reference>
<evidence type="ECO:0000313" key="2">
    <source>
        <dbReference type="EMBL" id="KEP49005.1"/>
    </source>
</evidence>
<protein>
    <submittedName>
        <fullName evidence="2">Uncharacterized protein</fullName>
    </submittedName>
</protein>
<dbReference type="Proteomes" id="UP000027456">
    <property type="component" value="Unassembled WGS sequence"/>
</dbReference>
<sequence>MPPKRTNPSTSTTKSGGASKKAKVTTKGKKATPKLPKSTPPNWQRLHPEWAVNMPKGKNAKLCIEKWCLLPPYDHGITEKQWKAYHDERSALDQDNTCGYDARPTLKPEYLCANPWRVLEFASQSIASAIYGSVLDEDEKTAIARTIRGSLYFIELEGEDDDGPRSVSAKTRLYSPFGIGTSVDFAYDYHFRYREGEQFGSLIAMSNSVEDLDPEKPRKSKAIKGFDTPKPGSVKIFSWNGSNKISATMVARINSFEPTLFGSTGWLSPLKLHNILFAAGTGLSYDEHSYPTNPEIASREKFTFFEGETTGGDLSKSEDALYKELEEEEPEEDLGDVYLSDDEKAGCVPRRLLLLARQE</sequence>
<gene>
    <name evidence="2" type="ORF">V565_110300</name>
</gene>
<dbReference type="AlphaFoldDB" id="A0A074RUJ5"/>
<comment type="caution">
    <text evidence="2">The sequence shown here is derived from an EMBL/GenBank/DDBJ whole genome shotgun (WGS) entry which is preliminary data.</text>
</comment>
<proteinExistence type="predicted"/>
<feature type="region of interest" description="Disordered" evidence="1">
    <location>
        <begin position="1"/>
        <end position="45"/>
    </location>
</feature>
<dbReference type="HOGENOM" id="CLU_761125_0_0_1"/>
<dbReference type="OrthoDB" id="3206072at2759"/>